<keyword evidence="3" id="KW-1185">Reference proteome</keyword>
<dbReference type="AlphaFoldDB" id="A0A919KBZ6"/>
<organism evidence="2 3">
    <name type="scientific">Actinoplanes siamensis</name>
    <dbReference type="NCBI Taxonomy" id="1223317"/>
    <lineage>
        <taxon>Bacteria</taxon>
        <taxon>Bacillati</taxon>
        <taxon>Actinomycetota</taxon>
        <taxon>Actinomycetes</taxon>
        <taxon>Micromonosporales</taxon>
        <taxon>Micromonosporaceae</taxon>
        <taxon>Actinoplanes</taxon>
    </lineage>
</organism>
<dbReference type="InterPro" id="IPR003018">
    <property type="entry name" value="GAF"/>
</dbReference>
<gene>
    <name evidence="2" type="ORF">Asi03nite_00520</name>
</gene>
<feature type="domain" description="GAF" evidence="1">
    <location>
        <begin position="31"/>
        <end position="177"/>
    </location>
</feature>
<evidence type="ECO:0000313" key="2">
    <source>
        <dbReference type="EMBL" id="GIF02514.1"/>
    </source>
</evidence>
<proteinExistence type="predicted"/>
<accession>A0A919KBZ6</accession>
<dbReference type="EMBL" id="BOMW01000002">
    <property type="protein sequence ID" value="GIF02514.1"/>
    <property type="molecule type" value="Genomic_DNA"/>
</dbReference>
<reference evidence="2" key="1">
    <citation type="submission" date="2021-01" db="EMBL/GenBank/DDBJ databases">
        <title>Whole genome shotgun sequence of Actinoplanes siamensis NBRC 109076.</title>
        <authorList>
            <person name="Komaki H."/>
            <person name="Tamura T."/>
        </authorList>
    </citation>
    <scope>NUCLEOTIDE SEQUENCE</scope>
    <source>
        <strain evidence="2">NBRC 109076</strain>
    </source>
</reference>
<dbReference type="Gene3D" id="3.30.450.40">
    <property type="match status" value="1"/>
</dbReference>
<dbReference type="SUPFAM" id="SSF55781">
    <property type="entry name" value="GAF domain-like"/>
    <property type="match status" value="1"/>
</dbReference>
<evidence type="ECO:0000313" key="3">
    <source>
        <dbReference type="Proteomes" id="UP000629619"/>
    </source>
</evidence>
<dbReference type="SMART" id="SM00065">
    <property type="entry name" value="GAF"/>
    <property type="match status" value="1"/>
</dbReference>
<dbReference type="Pfam" id="PF01590">
    <property type="entry name" value="GAF"/>
    <property type="match status" value="1"/>
</dbReference>
<dbReference type="PANTHER" id="PTHR43102:SF2">
    <property type="entry name" value="GAF DOMAIN-CONTAINING PROTEIN"/>
    <property type="match status" value="1"/>
</dbReference>
<dbReference type="RefSeq" id="WP_203675999.1">
    <property type="nucleotide sequence ID" value="NZ_BOMW01000002.1"/>
</dbReference>
<evidence type="ECO:0000259" key="1">
    <source>
        <dbReference type="SMART" id="SM00065"/>
    </source>
</evidence>
<dbReference type="InterPro" id="IPR029016">
    <property type="entry name" value="GAF-like_dom_sf"/>
</dbReference>
<comment type="caution">
    <text evidence="2">The sequence shown here is derived from an EMBL/GenBank/DDBJ whole genome shotgun (WGS) entry which is preliminary data.</text>
</comment>
<name>A0A919KBZ6_9ACTN</name>
<dbReference type="Proteomes" id="UP000629619">
    <property type="component" value="Unassembled WGS sequence"/>
</dbReference>
<sequence length="178" mass="18928">MNTMTRTELFDLLGKPARMQQIARYDLFDPALQTRLDAVAARTASLLQTPASMVTVVLDSSQFIIGQHGVPGWMGEAQGTPAEWALCTHTVLAGEPYCITDGTADPAHAGNPLFATAPIRSYAGVPLRDDSGQVLGAHCVLDANPRTFTEDDLTVLTAGAAETLRILADHRTATNPAV</sequence>
<dbReference type="PANTHER" id="PTHR43102">
    <property type="entry name" value="SLR1143 PROTEIN"/>
    <property type="match status" value="1"/>
</dbReference>
<protein>
    <recommendedName>
        <fullName evidence="1">GAF domain-containing protein</fullName>
    </recommendedName>
</protein>